<sequence>MNNKDVIEIRCRQCKKLMMNYHMCGDDSAVALQGIGVKCDRCKRVMILKKYTEGMLISRLIDGAFRI</sequence>
<evidence type="ECO:0000313" key="2">
    <source>
        <dbReference type="Proteomes" id="UP000660047"/>
    </source>
</evidence>
<evidence type="ECO:0000313" key="1">
    <source>
        <dbReference type="EMBL" id="GFO94195.1"/>
    </source>
</evidence>
<reference evidence="1" key="1">
    <citation type="submission" date="2020-06" db="EMBL/GenBank/DDBJ databases">
        <title>Characterization of fructooligosaccharide metabolism and fructooligosaccharide-degrading enzymes in human commensal butyrate producers.</title>
        <authorList>
            <person name="Tanno H."/>
            <person name="Fujii T."/>
            <person name="Hirano K."/>
            <person name="Maeno S."/>
            <person name="Tonozuka T."/>
            <person name="Sakamoto M."/>
            <person name="Ohkuma M."/>
            <person name="Tochio T."/>
            <person name="Endo A."/>
        </authorList>
    </citation>
    <scope>NUCLEOTIDE SEQUENCE</scope>
    <source>
        <strain evidence="1">JCM 31265</strain>
    </source>
</reference>
<accession>A0AAI9K3W7</accession>
<dbReference type="Proteomes" id="UP000660047">
    <property type="component" value="Unassembled WGS sequence"/>
</dbReference>
<dbReference type="RefSeq" id="WP_055223885.1">
    <property type="nucleotide sequence ID" value="NZ_BLYL01000005.1"/>
</dbReference>
<protein>
    <submittedName>
        <fullName evidence="1">Uncharacterized protein</fullName>
    </submittedName>
</protein>
<proteinExistence type="predicted"/>
<dbReference type="AlphaFoldDB" id="A0AAI9K3W7"/>
<name>A0AAI9K3W7_9FIRM</name>
<comment type="caution">
    <text evidence="1">The sequence shown here is derived from an EMBL/GenBank/DDBJ whole genome shotgun (WGS) entry which is preliminary data.</text>
</comment>
<gene>
    <name evidence="1" type="ORF">COEU31_12410</name>
</gene>
<organism evidence="1 2">
    <name type="scientific">Coprococcus eutactus</name>
    <dbReference type="NCBI Taxonomy" id="33043"/>
    <lineage>
        <taxon>Bacteria</taxon>
        <taxon>Bacillati</taxon>
        <taxon>Bacillota</taxon>
        <taxon>Clostridia</taxon>
        <taxon>Lachnospirales</taxon>
        <taxon>Lachnospiraceae</taxon>
        <taxon>Coprococcus</taxon>
    </lineage>
</organism>
<dbReference type="EMBL" id="BLYL01000005">
    <property type="protein sequence ID" value="GFO94195.1"/>
    <property type="molecule type" value="Genomic_DNA"/>
</dbReference>